<sequence>MGPTIPRFRNSPRFLFSSSSLKKFTLAAEPDPSHLLLSGPSRTLTTIRDAHTPSAAVTLVRNVECSLGLAKGADDHKI</sequence>
<evidence type="ECO:0000313" key="3">
    <source>
        <dbReference type="WBParaSite" id="TCNE_0000517401-mRNA-1"/>
    </source>
</evidence>
<name>A0A183U9K4_TOXCA</name>
<dbReference type="EMBL" id="UYWY01011651">
    <property type="protein sequence ID" value="VDM34390.1"/>
    <property type="molecule type" value="Genomic_DNA"/>
</dbReference>
<dbReference type="WBParaSite" id="TCNE_0000517401-mRNA-1">
    <property type="protein sequence ID" value="TCNE_0000517401-mRNA-1"/>
    <property type="gene ID" value="TCNE_0000517401"/>
</dbReference>
<proteinExistence type="predicted"/>
<accession>A0A183U9K4</accession>
<reference evidence="1 2" key="2">
    <citation type="submission" date="2018-11" db="EMBL/GenBank/DDBJ databases">
        <authorList>
            <consortium name="Pathogen Informatics"/>
        </authorList>
    </citation>
    <scope>NUCLEOTIDE SEQUENCE [LARGE SCALE GENOMIC DNA]</scope>
</reference>
<evidence type="ECO:0000313" key="1">
    <source>
        <dbReference type="EMBL" id="VDM34390.1"/>
    </source>
</evidence>
<protein>
    <submittedName>
        <fullName evidence="1 3">Uncharacterized protein</fullName>
    </submittedName>
</protein>
<reference evidence="3" key="1">
    <citation type="submission" date="2016-06" db="UniProtKB">
        <authorList>
            <consortium name="WormBaseParasite"/>
        </authorList>
    </citation>
    <scope>IDENTIFICATION</scope>
</reference>
<gene>
    <name evidence="1" type="ORF">TCNE_LOCUS5174</name>
</gene>
<evidence type="ECO:0000313" key="2">
    <source>
        <dbReference type="Proteomes" id="UP000050794"/>
    </source>
</evidence>
<dbReference type="AlphaFoldDB" id="A0A183U9K4"/>
<organism evidence="2 3">
    <name type="scientific">Toxocara canis</name>
    <name type="common">Canine roundworm</name>
    <dbReference type="NCBI Taxonomy" id="6265"/>
    <lineage>
        <taxon>Eukaryota</taxon>
        <taxon>Metazoa</taxon>
        <taxon>Ecdysozoa</taxon>
        <taxon>Nematoda</taxon>
        <taxon>Chromadorea</taxon>
        <taxon>Rhabditida</taxon>
        <taxon>Spirurina</taxon>
        <taxon>Ascaridomorpha</taxon>
        <taxon>Ascaridoidea</taxon>
        <taxon>Toxocaridae</taxon>
        <taxon>Toxocara</taxon>
    </lineage>
</organism>
<dbReference type="Proteomes" id="UP000050794">
    <property type="component" value="Unassembled WGS sequence"/>
</dbReference>
<keyword evidence="2" id="KW-1185">Reference proteome</keyword>